<evidence type="ECO:0000313" key="3">
    <source>
        <dbReference type="Proteomes" id="UP001176961"/>
    </source>
</evidence>
<feature type="signal peptide" evidence="1">
    <location>
        <begin position="1"/>
        <end position="23"/>
    </location>
</feature>
<proteinExistence type="predicted"/>
<feature type="chain" id="PRO_5041443399" evidence="1">
    <location>
        <begin position="24"/>
        <end position="138"/>
    </location>
</feature>
<dbReference type="AlphaFoldDB" id="A0AA36M5N3"/>
<sequence>MNIMQYATVLLYFIALQMHKLEAKFLEDVIEWVRNTFPVIEPPVYAASTMDRMTWHCGSNTYELSLKVSKFIVERACKKIKDKINEVCWEHDRCYEEQSGRTYCDRGFCFKLDKLEDDYLPFFNFCPTTLMCKAVVYW</sequence>
<keyword evidence="1" id="KW-0732">Signal</keyword>
<accession>A0AA36M5N3</accession>
<feature type="non-terminal residue" evidence="2">
    <location>
        <position position="1"/>
    </location>
</feature>
<dbReference type="InterPro" id="IPR053322">
    <property type="entry name" value="PLA2-like"/>
</dbReference>
<gene>
    <name evidence="2" type="ORF">CYNAS_LOCUS11882</name>
</gene>
<name>A0AA36M5N3_CYLNA</name>
<dbReference type="PANTHER" id="PTHR34228">
    <property type="entry name" value="PROTEIN CBG09474-RELATED"/>
    <property type="match status" value="1"/>
</dbReference>
<organism evidence="2 3">
    <name type="scientific">Cylicocyclus nassatus</name>
    <name type="common">Nematode worm</name>
    <dbReference type="NCBI Taxonomy" id="53992"/>
    <lineage>
        <taxon>Eukaryota</taxon>
        <taxon>Metazoa</taxon>
        <taxon>Ecdysozoa</taxon>
        <taxon>Nematoda</taxon>
        <taxon>Chromadorea</taxon>
        <taxon>Rhabditida</taxon>
        <taxon>Rhabditina</taxon>
        <taxon>Rhabditomorpha</taxon>
        <taxon>Strongyloidea</taxon>
        <taxon>Strongylidae</taxon>
        <taxon>Cylicocyclus</taxon>
    </lineage>
</organism>
<evidence type="ECO:0000313" key="2">
    <source>
        <dbReference type="EMBL" id="CAJ0599899.1"/>
    </source>
</evidence>
<evidence type="ECO:0000256" key="1">
    <source>
        <dbReference type="SAM" id="SignalP"/>
    </source>
</evidence>
<dbReference type="Proteomes" id="UP001176961">
    <property type="component" value="Unassembled WGS sequence"/>
</dbReference>
<comment type="caution">
    <text evidence="2">The sequence shown here is derived from an EMBL/GenBank/DDBJ whole genome shotgun (WGS) entry which is preliminary data.</text>
</comment>
<reference evidence="2" key="1">
    <citation type="submission" date="2023-07" db="EMBL/GenBank/DDBJ databases">
        <authorList>
            <consortium name="CYATHOMIX"/>
        </authorList>
    </citation>
    <scope>NUCLEOTIDE SEQUENCE</scope>
    <source>
        <strain evidence="2">N/A</strain>
    </source>
</reference>
<protein>
    <submittedName>
        <fullName evidence="2">Uncharacterized protein</fullName>
    </submittedName>
</protein>
<dbReference type="EMBL" id="CATQJL010000223">
    <property type="protein sequence ID" value="CAJ0599899.1"/>
    <property type="molecule type" value="Genomic_DNA"/>
</dbReference>
<keyword evidence="3" id="KW-1185">Reference proteome</keyword>